<dbReference type="GO" id="GO:0030170">
    <property type="term" value="F:pyridoxal phosphate binding"/>
    <property type="evidence" value="ECO:0007669"/>
    <property type="project" value="UniProtKB-UniRule"/>
</dbReference>
<dbReference type="GO" id="GO:0030632">
    <property type="term" value="P:D-alanine biosynthetic process"/>
    <property type="evidence" value="ECO:0007669"/>
    <property type="project" value="UniProtKB-UniRule"/>
</dbReference>
<dbReference type="PROSITE" id="PS00395">
    <property type="entry name" value="ALANINE_RACEMASE"/>
    <property type="match status" value="1"/>
</dbReference>
<comment type="cofactor">
    <cofactor evidence="1 4 5">
        <name>pyridoxal 5'-phosphate</name>
        <dbReference type="ChEBI" id="CHEBI:597326"/>
    </cofactor>
</comment>
<accession>A0A1X7JQT5</accession>
<feature type="modified residue" description="N6-(pyridoxal phosphate)lysine" evidence="4 5">
    <location>
        <position position="37"/>
    </location>
</feature>
<evidence type="ECO:0000313" key="9">
    <source>
        <dbReference type="Proteomes" id="UP000193355"/>
    </source>
</evidence>
<evidence type="ECO:0000259" key="7">
    <source>
        <dbReference type="SMART" id="SM01005"/>
    </source>
</evidence>
<evidence type="ECO:0000256" key="4">
    <source>
        <dbReference type="HAMAP-Rule" id="MF_01201"/>
    </source>
</evidence>
<evidence type="ECO:0000256" key="2">
    <source>
        <dbReference type="ARBA" id="ARBA00022898"/>
    </source>
</evidence>
<evidence type="ECO:0000256" key="3">
    <source>
        <dbReference type="ARBA" id="ARBA00023235"/>
    </source>
</evidence>
<dbReference type="AlphaFoldDB" id="A0A1X7JQT5"/>
<dbReference type="OrthoDB" id="9813814at2"/>
<evidence type="ECO:0000313" key="8">
    <source>
        <dbReference type="EMBL" id="SMG30690.1"/>
    </source>
</evidence>
<dbReference type="SUPFAM" id="SSF50621">
    <property type="entry name" value="Alanine racemase C-terminal domain-like"/>
    <property type="match status" value="1"/>
</dbReference>
<dbReference type="Pfam" id="PF01168">
    <property type="entry name" value="Ala_racemase_N"/>
    <property type="match status" value="1"/>
</dbReference>
<dbReference type="InterPro" id="IPR011079">
    <property type="entry name" value="Ala_racemase_C"/>
</dbReference>
<comment type="catalytic activity">
    <reaction evidence="4">
        <text>L-alanine = D-alanine</text>
        <dbReference type="Rhea" id="RHEA:20249"/>
        <dbReference type="ChEBI" id="CHEBI:57416"/>
        <dbReference type="ChEBI" id="CHEBI:57972"/>
        <dbReference type="EC" id="5.1.1.1"/>
    </reaction>
</comment>
<dbReference type="HAMAP" id="MF_01201">
    <property type="entry name" value="Ala_racemase"/>
    <property type="match status" value="1"/>
</dbReference>
<comment type="pathway">
    <text evidence="4">Amino-acid biosynthesis; D-alanine biosynthesis; D-alanine from L-alanine: step 1/1.</text>
</comment>
<dbReference type="EMBL" id="FXBB01000015">
    <property type="protein sequence ID" value="SMG30690.1"/>
    <property type="molecule type" value="Genomic_DNA"/>
</dbReference>
<keyword evidence="9" id="KW-1185">Reference proteome</keyword>
<organism evidence="8 9">
    <name type="scientific">Dethiosulfovibrio salsuginis</name>
    <dbReference type="NCBI Taxonomy" id="561720"/>
    <lineage>
        <taxon>Bacteria</taxon>
        <taxon>Thermotogati</taxon>
        <taxon>Synergistota</taxon>
        <taxon>Synergistia</taxon>
        <taxon>Synergistales</taxon>
        <taxon>Dethiosulfovibrionaceae</taxon>
        <taxon>Dethiosulfovibrio</taxon>
    </lineage>
</organism>
<dbReference type="Gene3D" id="2.40.37.10">
    <property type="entry name" value="Lyase, Ornithine Decarboxylase, Chain A, domain 1"/>
    <property type="match status" value="1"/>
</dbReference>
<feature type="binding site" evidence="4 6">
    <location>
        <position position="135"/>
    </location>
    <ligand>
        <name>substrate</name>
    </ligand>
</feature>
<reference evidence="9" key="1">
    <citation type="submission" date="2017-04" db="EMBL/GenBank/DDBJ databases">
        <authorList>
            <person name="Varghese N."/>
            <person name="Submissions S."/>
        </authorList>
    </citation>
    <scope>NUCLEOTIDE SEQUENCE [LARGE SCALE GENOMIC DNA]</scope>
    <source>
        <strain evidence="9">USBA 82</strain>
    </source>
</reference>
<dbReference type="InterPro" id="IPR009006">
    <property type="entry name" value="Ala_racemase/Decarboxylase_C"/>
</dbReference>
<dbReference type="InterPro" id="IPR001608">
    <property type="entry name" value="Ala_racemase_N"/>
</dbReference>
<dbReference type="Pfam" id="PF00842">
    <property type="entry name" value="Ala_racemase_C"/>
    <property type="match status" value="1"/>
</dbReference>
<dbReference type="GO" id="GO:0005829">
    <property type="term" value="C:cytosol"/>
    <property type="evidence" value="ECO:0007669"/>
    <property type="project" value="TreeGrafter"/>
</dbReference>
<dbReference type="GO" id="GO:0009252">
    <property type="term" value="P:peptidoglycan biosynthetic process"/>
    <property type="evidence" value="ECO:0007669"/>
    <property type="project" value="TreeGrafter"/>
</dbReference>
<dbReference type="EC" id="5.1.1.1" evidence="4"/>
<dbReference type="InterPro" id="IPR000821">
    <property type="entry name" value="Ala_racemase"/>
</dbReference>
<keyword evidence="3 4" id="KW-0413">Isomerase</keyword>
<dbReference type="RefSeq" id="WP_085544640.1">
    <property type="nucleotide sequence ID" value="NZ_FXBB01000015.1"/>
</dbReference>
<dbReference type="PANTHER" id="PTHR30511:SF0">
    <property type="entry name" value="ALANINE RACEMASE, CATABOLIC-RELATED"/>
    <property type="match status" value="1"/>
</dbReference>
<feature type="domain" description="Alanine racemase C-terminal" evidence="7">
    <location>
        <begin position="243"/>
        <end position="371"/>
    </location>
</feature>
<dbReference type="SMART" id="SM01005">
    <property type="entry name" value="Ala_racemase_C"/>
    <property type="match status" value="1"/>
</dbReference>
<dbReference type="SUPFAM" id="SSF51419">
    <property type="entry name" value="PLP-binding barrel"/>
    <property type="match status" value="1"/>
</dbReference>
<proteinExistence type="inferred from homology"/>
<protein>
    <recommendedName>
        <fullName evidence="4">Alanine racemase</fullName>
        <ecNumber evidence="4">5.1.1.1</ecNumber>
    </recommendedName>
</protein>
<feature type="active site" description="Proton acceptor; specific for D-alanine" evidence="4">
    <location>
        <position position="37"/>
    </location>
</feature>
<dbReference type="Gene3D" id="3.20.20.10">
    <property type="entry name" value="Alanine racemase"/>
    <property type="match status" value="1"/>
</dbReference>
<dbReference type="InterPro" id="IPR020622">
    <property type="entry name" value="Ala_racemase_pyridoxalP-BS"/>
</dbReference>
<dbReference type="GO" id="GO:0008784">
    <property type="term" value="F:alanine racemase activity"/>
    <property type="evidence" value="ECO:0007669"/>
    <property type="project" value="UniProtKB-UniRule"/>
</dbReference>
<dbReference type="NCBIfam" id="TIGR00492">
    <property type="entry name" value="alr"/>
    <property type="match status" value="1"/>
</dbReference>
<comment type="function">
    <text evidence="4">Catalyzes the interconversion of L-alanine and D-alanine. May also act on other amino acids.</text>
</comment>
<keyword evidence="2 4" id="KW-0663">Pyridoxal phosphate</keyword>
<evidence type="ECO:0000256" key="6">
    <source>
        <dbReference type="PIRSR" id="PIRSR600821-52"/>
    </source>
</evidence>
<gene>
    <name evidence="8" type="ORF">SAMN06275492_11535</name>
</gene>
<evidence type="ECO:0000256" key="1">
    <source>
        <dbReference type="ARBA" id="ARBA00001933"/>
    </source>
</evidence>
<sequence length="377" mass="41103">MGYRPSRMEVNLENVAFNYRSIKNHVGPSVQVMSVIKADAYGHGVLEVARCLSKEGCQRFAVATSDEAFHLRDSGIGESILIMGPTSYGAAGEIVRQGLAVSITDMNMAKALSQAAVKEGSRGVIHLKVDTGMGRIGFLPDELPSVLDEITALPGLHLEGLFTHFATADEGRLDYTETQYDRYLRALSILEDRGVRVPLRHVCNSAGTLNSPEKHLDCCRPGVILYGMWPSSDCIRPIELRPTFEVKTSIAALRTLPPGSGVGYGLRYMTRGEERIAVLPIGYADGLSRAFSMKINVLVKGRMVPQVGNICMDQTMINVTGLDVSVGDEVVIVGKQGDQVISPDDLAGARQNTINYEIPIMFSKRVPRVYVDKSNSQ</sequence>
<comment type="similarity">
    <text evidence="4">Belongs to the alanine racemase family.</text>
</comment>
<dbReference type="CDD" id="cd00430">
    <property type="entry name" value="PLPDE_III_AR"/>
    <property type="match status" value="1"/>
</dbReference>
<dbReference type="Proteomes" id="UP000193355">
    <property type="component" value="Unassembled WGS sequence"/>
</dbReference>
<dbReference type="UniPathway" id="UPA00042">
    <property type="reaction ID" value="UER00497"/>
</dbReference>
<name>A0A1X7JQT5_9BACT</name>
<feature type="binding site" evidence="4 6">
    <location>
        <position position="312"/>
    </location>
    <ligand>
        <name>substrate</name>
    </ligand>
</feature>
<dbReference type="InterPro" id="IPR029066">
    <property type="entry name" value="PLP-binding_barrel"/>
</dbReference>
<dbReference type="STRING" id="561720.SAMN06275492_11535"/>
<dbReference type="PANTHER" id="PTHR30511">
    <property type="entry name" value="ALANINE RACEMASE"/>
    <property type="match status" value="1"/>
</dbReference>
<dbReference type="FunFam" id="3.20.20.10:FF:000002">
    <property type="entry name" value="Alanine racemase"/>
    <property type="match status" value="1"/>
</dbReference>
<evidence type="ECO:0000256" key="5">
    <source>
        <dbReference type="PIRSR" id="PIRSR600821-50"/>
    </source>
</evidence>
<dbReference type="PRINTS" id="PR00992">
    <property type="entry name" value="ALARACEMASE"/>
</dbReference>
<feature type="active site" description="Proton acceptor; specific for L-alanine" evidence="4">
    <location>
        <position position="264"/>
    </location>
</feature>